<dbReference type="PANTHER" id="PTHR14239">
    <property type="entry name" value="DUDULIN-RELATED"/>
    <property type="match status" value="1"/>
</dbReference>
<dbReference type="Proteomes" id="UP000198504">
    <property type="component" value="Unassembled WGS sequence"/>
</dbReference>
<sequence>MSTITILGAGNMAAAIGGRAARAGHTVEVMSRDADRARALAERLGHGAVAGTFGERPAGDLVVLAVLHAGAVDAVGQFGEALSGKVVVDITNPFNADGSGLVTGPGDSVADRVAAVLPGDAHVVKAFNTVYGGAISSGAPMAAFFAGDDEVKPLVAGFLESLGMRPLDAGGLEMAHALEWAGLLLVGVSRNGAGFDVALGVDAV</sequence>
<keyword evidence="4" id="KW-1185">Reference proteome</keyword>
<keyword evidence="1" id="KW-0560">Oxidoreductase</keyword>
<dbReference type="OrthoDB" id="5738121at2"/>
<dbReference type="RefSeq" id="WP_091182006.1">
    <property type="nucleotide sequence ID" value="NZ_FOFA01000006.1"/>
</dbReference>
<dbReference type="Pfam" id="PF03807">
    <property type="entry name" value="F420_oxidored"/>
    <property type="match status" value="1"/>
</dbReference>
<evidence type="ECO:0000256" key="1">
    <source>
        <dbReference type="ARBA" id="ARBA00023002"/>
    </source>
</evidence>
<proteinExistence type="predicted"/>
<dbReference type="AlphaFoldDB" id="A0A1H9J1Y5"/>
<evidence type="ECO:0000259" key="2">
    <source>
        <dbReference type="Pfam" id="PF03807"/>
    </source>
</evidence>
<reference evidence="4" key="1">
    <citation type="submission" date="2016-10" db="EMBL/GenBank/DDBJ databases">
        <authorList>
            <person name="Varghese N."/>
            <person name="Submissions S."/>
        </authorList>
    </citation>
    <scope>NUCLEOTIDE SEQUENCE [LARGE SCALE GENOMIC DNA]</scope>
    <source>
        <strain evidence="4">CGMCC 4.6856</strain>
    </source>
</reference>
<dbReference type="SUPFAM" id="SSF51735">
    <property type="entry name" value="NAD(P)-binding Rossmann-fold domains"/>
    <property type="match status" value="1"/>
</dbReference>
<feature type="domain" description="Pyrroline-5-carboxylate reductase catalytic N-terminal" evidence="2">
    <location>
        <begin position="3"/>
        <end position="93"/>
    </location>
</feature>
<dbReference type="PANTHER" id="PTHR14239:SF10">
    <property type="entry name" value="REDUCTASE"/>
    <property type="match status" value="1"/>
</dbReference>
<protein>
    <recommendedName>
        <fullName evidence="2">Pyrroline-5-carboxylate reductase catalytic N-terminal domain-containing protein</fullName>
    </recommendedName>
</protein>
<accession>A0A1H9J1Y5</accession>
<dbReference type="InterPro" id="IPR051267">
    <property type="entry name" value="STEAP_metalloreductase"/>
</dbReference>
<dbReference type="InterPro" id="IPR036291">
    <property type="entry name" value="NAD(P)-bd_dom_sf"/>
</dbReference>
<dbReference type="GO" id="GO:0016491">
    <property type="term" value="F:oxidoreductase activity"/>
    <property type="evidence" value="ECO:0007669"/>
    <property type="project" value="UniProtKB-KW"/>
</dbReference>
<dbReference type="Gene3D" id="3.40.50.720">
    <property type="entry name" value="NAD(P)-binding Rossmann-like Domain"/>
    <property type="match status" value="1"/>
</dbReference>
<name>A0A1H9J1Y5_9ACTN</name>
<dbReference type="STRING" id="1036181.SAMN05421756_10660"/>
<organism evidence="3 4">
    <name type="scientific">Microlunatus flavus</name>
    <dbReference type="NCBI Taxonomy" id="1036181"/>
    <lineage>
        <taxon>Bacteria</taxon>
        <taxon>Bacillati</taxon>
        <taxon>Actinomycetota</taxon>
        <taxon>Actinomycetes</taxon>
        <taxon>Propionibacteriales</taxon>
        <taxon>Propionibacteriaceae</taxon>
        <taxon>Microlunatus</taxon>
    </lineage>
</organism>
<dbReference type="InterPro" id="IPR028939">
    <property type="entry name" value="P5C_Rdtase_cat_N"/>
</dbReference>
<gene>
    <name evidence="3" type="ORF">SAMN05421756_10660</name>
</gene>
<dbReference type="EMBL" id="FOFA01000006">
    <property type="protein sequence ID" value="SEQ80635.1"/>
    <property type="molecule type" value="Genomic_DNA"/>
</dbReference>
<evidence type="ECO:0000313" key="4">
    <source>
        <dbReference type="Proteomes" id="UP000198504"/>
    </source>
</evidence>
<evidence type="ECO:0000313" key="3">
    <source>
        <dbReference type="EMBL" id="SEQ80635.1"/>
    </source>
</evidence>